<organism evidence="1 2">
    <name type="scientific">Nitrosomonas communis</name>
    <dbReference type="NCBI Taxonomy" id="44574"/>
    <lineage>
        <taxon>Bacteria</taxon>
        <taxon>Pseudomonadati</taxon>
        <taxon>Pseudomonadota</taxon>
        <taxon>Betaproteobacteria</taxon>
        <taxon>Nitrosomonadales</taxon>
        <taxon>Nitrosomonadaceae</taxon>
        <taxon>Nitrosomonas</taxon>
    </lineage>
</organism>
<protein>
    <submittedName>
        <fullName evidence="1">Uncharacterized protein</fullName>
    </submittedName>
</protein>
<dbReference type="EMBL" id="FOUB01000043">
    <property type="protein sequence ID" value="SFM67740.1"/>
    <property type="molecule type" value="Genomic_DNA"/>
</dbReference>
<evidence type="ECO:0000313" key="1">
    <source>
        <dbReference type="EMBL" id="SFM67740.1"/>
    </source>
</evidence>
<dbReference type="RefSeq" id="WP_074906236.1">
    <property type="nucleotide sequence ID" value="NZ_FOUB01000043.1"/>
</dbReference>
<keyword evidence="2" id="KW-1185">Reference proteome</keyword>
<dbReference type="Proteomes" id="UP000183287">
    <property type="component" value="Unassembled WGS sequence"/>
</dbReference>
<dbReference type="AlphaFoldDB" id="A0A1I4STR7"/>
<accession>A0A1I4STR7</accession>
<proteinExistence type="predicted"/>
<evidence type="ECO:0000313" key="2">
    <source>
        <dbReference type="Proteomes" id="UP000183287"/>
    </source>
</evidence>
<gene>
    <name evidence="1" type="ORF">SAMN05421863_104327</name>
</gene>
<name>A0A1I4STR7_9PROT</name>
<sequence>MYQIARQKCSRQVYKKGFDFLAYRFCIFWDGDSHKCIGRIKKAMQLEKSAAGPQPPRFRGGWGANWLFAHSGALGGAVAGRGWLPHPVHFRRARDLFSMSAFRSCRRLGFDLASILTNRSHRSCISDSSEEFLWC</sequence>
<reference evidence="2" key="1">
    <citation type="submission" date="2016-10" db="EMBL/GenBank/DDBJ databases">
        <authorList>
            <person name="Varghese N."/>
            <person name="Submissions S."/>
        </authorList>
    </citation>
    <scope>NUCLEOTIDE SEQUENCE [LARGE SCALE GENOMIC DNA]</scope>
    <source>
        <strain evidence="2">Nm44</strain>
    </source>
</reference>